<keyword evidence="2" id="KW-0217">Developmental protein</keyword>
<feature type="transmembrane region" description="Helical" evidence="6">
    <location>
        <begin position="6"/>
        <end position="26"/>
    </location>
</feature>
<evidence type="ECO:0000256" key="5">
    <source>
        <dbReference type="SAM" id="MobiDB-lite"/>
    </source>
</evidence>
<keyword evidence="4" id="KW-0379">Hydroxylation</keyword>
<keyword evidence="6" id="KW-1133">Transmembrane helix</keyword>
<dbReference type="PANTHER" id="PTHR34359:SF25">
    <property type="entry name" value="CLAVATA3_ESR (CLE) GENE FAMILY MEMBER MTCLE18"/>
    <property type="match status" value="1"/>
</dbReference>
<comment type="caution">
    <text evidence="7">The sequence shown here is derived from an EMBL/GenBank/DDBJ whole genome shotgun (WGS) entry which is preliminary data.</text>
</comment>
<gene>
    <name evidence="7" type="ORF">PIB30_021900</name>
</gene>
<keyword evidence="3" id="KW-0221">Differentiation</keyword>
<evidence type="ECO:0008006" key="9">
    <source>
        <dbReference type="Google" id="ProtNLM"/>
    </source>
</evidence>
<dbReference type="Proteomes" id="UP001341840">
    <property type="component" value="Unassembled WGS sequence"/>
</dbReference>
<dbReference type="EMBL" id="JASCZI010060488">
    <property type="protein sequence ID" value="MED6132773.1"/>
    <property type="molecule type" value="Genomic_DNA"/>
</dbReference>
<proteinExistence type="inferred from homology"/>
<feature type="compositionally biased region" description="Basic and acidic residues" evidence="5">
    <location>
        <begin position="92"/>
        <end position="107"/>
    </location>
</feature>
<protein>
    <recommendedName>
        <fullName evidence="9">CLAVATA3/ESR (CLE)-related protein 13</fullName>
    </recommendedName>
</protein>
<organism evidence="7 8">
    <name type="scientific">Stylosanthes scabra</name>
    <dbReference type="NCBI Taxonomy" id="79078"/>
    <lineage>
        <taxon>Eukaryota</taxon>
        <taxon>Viridiplantae</taxon>
        <taxon>Streptophyta</taxon>
        <taxon>Embryophyta</taxon>
        <taxon>Tracheophyta</taxon>
        <taxon>Spermatophyta</taxon>
        <taxon>Magnoliopsida</taxon>
        <taxon>eudicotyledons</taxon>
        <taxon>Gunneridae</taxon>
        <taxon>Pentapetalae</taxon>
        <taxon>rosids</taxon>
        <taxon>fabids</taxon>
        <taxon>Fabales</taxon>
        <taxon>Fabaceae</taxon>
        <taxon>Papilionoideae</taxon>
        <taxon>50 kb inversion clade</taxon>
        <taxon>dalbergioids sensu lato</taxon>
        <taxon>Dalbergieae</taxon>
        <taxon>Pterocarpus clade</taxon>
        <taxon>Stylosanthes</taxon>
    </lineage>
</organism>
<keyword evidence="6" id="KW-0812">Transmembrane</keyword>
<comment type="similarity">
    <text evidence="1">Belongs to the CLV3/ESR signal peptide family.</text>
</comment>
<sequence length="117" mass="13516">MALKISQLVHILLSLSLILLLFHEYYNLKKQIIKATNPKNHHHLLLFPSHHHHHPLNNGRKVLASKFDFSPFFNHHHRHKHASAGVAANEDPSGREIDPRYGVEKRRVPTGPNPLHH</sequence>
<accession>A0ABU6SAG6</accession>
<evidence type="ECO:0000256" key="6">
    <source>
        <dbReference type="SAM" id="Phobius"/>
    </source>
</evidence>
<name>A0ABU6SAG6_9FABA</name>
<evidence type="ECO:0000313" key="7">
    <source>
        <dbReference type="EMBL" id="MED6132773.1"/>
    </source>
</evidence>
<keyword evidence="6" id="KW-0472">Membrane</keyword>
<keyword evidence="8" id="KW-1185">Reference proteome</keyword>
<evidence type="ECO:0000256" key="4">
    <source>
        <dbReference type="ARBA" id="ARBA00023278"/>
    </source>
</evidence>
<evidence type="ECO:0000256" key="2">
    <source>
        <dbReference type="ARBA" id="ARBA00022473"/>
    </source>
</evidence>
<evidence type="ECO:0000256" key="1">
    <source>
        <dbReference type="ARBA" id="ARBA00005416"/>
    </source>
</evidence>
<evidence type="ECO:0000313" key="8">
    <source>
        <dbReference type="Proteomes" id="UP001341840"/>
    </source>
</evidence>
<dbReference type="PANTHER" id="PTHR34359">
    <property type="entry name" value="CLAVATA3/ESR (CLE)-RELATED PROTEIN 10"/>
    <property type="match status" value="1"/>
</dbReference>
<dbReference type="InterPro" id="IPR039618">
    <property type="entry name" value="CLE9-13"/>
</dbReference>
<feature type="region of interest" description="Disordered" evidence="5">
    <location>
        <begin position="80"/>
        <end position="117"/>
    </location>
</feature>
<reference evidence="7 8" key="1">
    <citation type="journal article" date="2023" name="Plants (Basel)">
        <title>Bridging the Gap: Combining Genomics and Transcriptomics Approaches to Understand Stylosanthes scabra, an Orphan Legume from the Brazilian Caatinga.</title>
        <authorList>
            <person name="Ferreira-Neto J.R.C."/>
            <person name="da Silva M.D."/>
            <person name="Binneck E."/>
            <person name="de Melo N.F."/>
            <person name="da Silva R.H."/>
            <person name="de Melo A.L.T.M."/>
            <person name="Pandolfi V."/>
            <person name="Bustamante F.O."/>
            <person name="Brasileiro-Vidal A.C."/>
            <person name="Benko-Iseppon A.M."/>
        </authorList>
    </citation>
    <scope>NUCLEOTIDE SEQUENCE [LARGE SCALE GENOMIC DNA]</scope>
    <source>
        <tissue evidence="7">Leaves</tissue>
    </source>
</reference>
<evidence type="ECO:0000256" key="3">
    <source>
        <dbReference type="ARBA" id="ARBA00022782"/>
    </source>
</evidence>